<dbReference type="PANTHER" id="PTHR33751">
    <property type="entry name" value="CBB3-TYPE CYTOCHROME C OXIDASE SUBUNIT FIXP"/>
    <property type="match status" value="1"/>
</dbReference>
<sequence>MFLSHWPKRRTWFVAALIAVVAVGAGGAFFMFTGFYNVGADVRHFRITEYLIRLTLHRSVSSHVERDEPPDLEEPGLTELGARYFDVGCSPCHGVPGEEANPVALNMYPAPPPLNEALLEWDVNEQHWIVQHGLKFTGMPAWAGRDRQREVWALVSFLQDVPGMTRKDYASILGREVDEDGPETGSVEFCSGCHGDADDSPINGLAPSLNGQNYAYLVRALFEYASNQRQSGMMEPIAAELDDSDIRRLAREYSSFDLLQSAEEHDPSEIQQGRQIVREGYPGRGIAPCSACHGAQSSSQFPKLNGLSKTYLVEQLLLWADGQRSQSGYGKIMQRAAAGLSVEEINAVAAYYAAQSGSRASNSSTRPAEQLEAVQ</sequence>
<feature type="domain" description="Cytochrome c" evidence="8">
    <location>
        <begin position="268"/>
        <end position="356"/>
    </location>
</feature>
<evidence type="ECO:0000313" key="10">
    <source>
        <dbReference type="Proteomes" id="UP000053675"/>
    </source>
</evidence>
<accession>A0A084UB01</accession>
<keyword evidence="3 6" id="KW-0479">Metal-binding</keyword>
<feature type="domain" description="Cytochrome c" evidence="8">
    <location>
        <begin position="176"/>
        <end position="257"/>
    </location>
</feature>
<dbReference type="eggNOG" id="COG2010">
    <property type="taxonomic scope" value="Bacteria"/>
</dbReference>
<dbReference type="InterPro" id="IPR036909">
    <property type="entry name" value="Cyt_c-like_dom_sf"/>
</dbReference>
<dbReference type="PATRIC" id="fig|472175.3.peg.1174"/>
<evidence type="ECO:0000259" key="8">
    <source>
        <dbReference type="PROSITE" id="PS51007"/>
    </source>
</evidence>
<keyword evidence="4" id="KW-0249">Electron transport</keyword>
<evidence type="ECO:0000256" key="2">
    <source>
        <dbReference type="ARBA" id="ARBA00022617"/>
    </source>
</evidence>
<dbReference type="Proteomes" id="UP000053675">
    <property type="component" value="Unassembled WGS sequence"/>
</dbReference>
<dbReference type="GO" id="GO:0046872">
    <property type="term" value="F:metal ion binding"/>
    <property type="evidence" value="ECO:0007669"/>
    <property type="project" value="UniProtKB-KW"/>
</dbReference>
<evidence type="ECO:0000256" key="6">
    <source>
        <dbReference type="PROSITE-ProRule" id="PRU00433"/>
    </source>
</evidence>
<comment type="caution">
    <text evidence="9">The sequence shown here is derived from an EMBL/GenBank/DDBJ whole genome shotgun (WGS) entry which is preliminary data.</text>
</comment>
<evidence type="ECO:0000256" key="1">
    <source>
        <dbReference type="ARBA" id="ARBA00022448"/>
    </source>
</evidence>
<dbReference type="SUPFAM" id="SSF46626">
    <property type="entry name" value="Cytochrome c"/>
    <property type="match status" value="3"/>
</dbReference>
<dbReference type="OrthoDB" id="9773456at2"/>
<dbReference type="InterPro" id="IPR009056">
    <property type="entry name" value="Cyt_c-like_dom"/>
</dbReference>
<name>A0A084UB01_9HYPH</name>
<keyword evidence="7" id="KW-1133">Transmembrane helix</keyword>
<dbReference type="Pfam" id="PF13442">
    <property type="entry name" value="Cytochrome_CBB3"/>
    <property type="match status" value="1"/>
</dbReference>
<evidence type="ECO:0000256" key="7">
    <source>
        <dbReference type="SAM" id="Phobius"/>
    </source>
</evidence>
<proteinExistence type="predicted"/>
<dbReference type="STRING" id="472175.EL18_01167"/>
<keyword evidence="5 6" id="KW-0408">Iron</keyword>
<feature type="transmembrane region" description="Helical" evidence="7">
    <location>
        <begin position="12"/>
        <end position="36"/>
    </location>
</feature>
<gene>
    <name evidence="9" type="ORF">EL18_01167</name>
</gene>
<dbReference type="GO" id="GO:0020037">
    <property type="term" value="F:heme binding"/>
    <property type="evidence" value="ECO:0007669"/>
    <property type="project" value="InterPro"/>
</dbReference>
<evidence type="ECO:0000313" key="9">
    <source>
        <dbReference type="EMBL" id="KFB10137.1"/>
    </source>
</evidence>
<protein>
    <submittedName>
        <fullName evidence="9">Cytochrome c, class I</fullName>
    </submittedName>
</protein>
<feature type="domain" description="Cytochrome c" evidence="8">
    <location>
        <begin position="76"/>
        <end position="162"/>
    </location>
</feature>
<organism evidence="9 10">
    <name type="scientific">Nitratireductor basaltis</name>
    <dbReference type="NCBI Taxonomy" id="472175"/>
    <lineage>
        <taxon>Bacteria</taxon>
        <taxon>Pseudomonadati</taxon>
        <taxon>Pseudomonadota</taxon>
        <taxon>Alphaproteobacteria</taxon>
        <taxon>Hyphomicrobiales</taxon>
        <taxon>Phyllobacteriaceae</taxon>
        <taxon>Nitratireductor</taxon>
    </lineage>
</organism>
<dbReference type="PANTHER" id="PTHR33751:SF9">
    <property type="entry name" value="CYTOCHROME C4"/>
    <property type="match status" value="1"/>
</dbReference>
<dbReference type="GO" id="GO:0009055">
    <property type="term" value="F:electron transfer activity"/>
    <property type="evidence" value="ECO:0007669"/>
    <property type="project" value="InterPro"/>
</dbReference>
<dbReference type="EMBL" id="JMQM01000001">
    <property type="protein sequence ID" value="KFB10137.1"/>
    <property type="molecule type" value="Genomic_DNA"/>
</dbReference>
<reference evidence="9 10" key="1">
    <citation type="submission" date="2014-05" db="EMBL/GenBank/DDBJ databases">
        <title>Draft Genome Sequence of Nitratireductor basaltis Strain UMTGB225, A Marine Bacterium Isolated from Green Barrel Tunicate.</title>
        <authorList>
            <person name="Gan H.Y."/>
        </authorList>
    </citation>
    <scope>NUCLEOTIDE SEQUENCE [LARGE SCALE GENOMIC DNA]</scope>
    <source>
        <strain evidence="9 10">UMTGB225</strain>
    </source>
</reference>
<dbReference type="PROSITE" id="PS51007">
    <property type="entry name" value="CYTC"/>
    <property type="match status" value="3"/>
</dbReference>
<dbReference type="AlphaFoldDB" id="A0A084UB01"/>
<dbReference type="InterPro" id="IPR050597">
    <property type="entry name" value="Cytochrome_c_Oxidase_Subunit"/>
</dbReference>
<dbReference type="RefSeq" id="WP_051913817.1">
    <property type="nucleotide sequence ID" value="NZ_JMQM01000001.1"/>
</dbReference>
<keyword evidence="2 6" id="KW-0349">Heme</keyword>
<evidence type="ECO:0000256" key="3">
    <source>
        <dbReference type="ARBA" id="ARBA00022723"/>
    </source>
</evidence>
<keyword evidence="7" id="KW-0472">Membrane</keyword>
<keyword evidence="1" id="KW-0813">Transport</keyword>
<evidence type="ECO:0000256" key="5">
    <source>
        <dbReference type="ARBA" id="ARBA00023004"/>
    </source>
</evidence>
<evidence type="ECO:0000256" key="4">
    <source>
        <dbReference type="ARBA" id="ARBA00022982"/>
    </source>
</evidence>
<dbReference type="Gene3D" id="1.10.760.10">
    <property type="entry name" value="Cytochrome c-like domain"/>
    <property type="match status" value="3"/>
</dbReference>
<dbReference type="eggNOG" id="COG2863">
    <property type="taxonomic scope" value="Bacteria"/>
</dbReference>
<keyword evidence="7" id="KW-0812">Transmembrane</keyword>
<keyword evidence="10" id="KW-1185">Reference proteome</keyword>